<evidence type="ECO:0000313" key="2">
    <source>
        <dbReference type="EMBL" id="SUQ19351.1"/>
    </source>
</evidence>
<reference evidence="2 3" key="1">
    <citation type="submission" date="2017-08" db="EMBL/GenBank/DDBJ databases">
        <authorList>
            <person name="de Groot N.N."/>
        </authorList>
    </citation>
    <scope>NUCLEOTIDE SEQUENCE [LARGE SCALE GENOMIC DNA]</scope>
    <source>
        <strain evidence="2 3">HM2</strain>
    </source>
</reference>
<dbReference type="AlphaFoldDB" id="A0A380RVM8"/>
<dbReference type="EMBL" id="UHJL01000001">
    <property type="protein sequence ID" value="SUQ19351.1"/>
    <property type="molecule type" value="Genomic_DNA"/>
</dbReference>
<proteinExistence type="predicted"/>
<evidence type="ECO:0000313" key="3">
    <source>
        <dbReference type="Proteomes" id="UP000255423"/>
    </source>
</evidence>
<name>A0A380RVM8_FIBSU</name>
<gene>
    <name evidence="2" type="ORF">SAMN05661053_0582</name>
</gene>
<dbReference type="RefSeq" id="WP_109572023.1">
    <property type="nucleotide sequence ID" value="NZ_UHJL01000001.1"/>
</dbReference>
<dbReference type="NCBIfam" id="TIGR03915">
    <property type="entry name" value="SAM_7_link_chp"/>
    <property type="match status" value="1"/>
</dbReference>
<dbReference type="Proteomes" id="UP000255423">
    <property type="component" value="Unassembled WGS sequence"/>
</dbReference>
<feature type="domain" description="DUF4130" evidence="1">
    <location>
        <begin position="91"/>
        <end position="251"/>
    </location>
</feature>
<dbReference type="InterPro" id="IPR025404">
    <property type="entry name" value="DUF4130"/>
</dbReference>
<dbReference type="InterPro" id="IPR023875">
    <property type="entry name" value="DNA_repair_put"/>
</dbReference>
<sequence>MSLAIHYDSTFDGFLSAVFEIYRQHLDVSCFVAERTYEAEREAATDLFAQPFHVETSEDSANRLKRAITNAASKDVLNLLETCFRSEDANIEMNILAYLRKLFAGLDPNYGRNPSSLEMIPLITIARSVRREMDNMYGMVRFNKAPDGMYIAEIEPKYDILEMIVEHFRCRYPNGTWAIIDVKRGFGVYYENYRTHFVTVPDPSYISAHAPPDEFTRMWKSYYDTMAIKERLNPRLLRRCLPVRYWKHLPERSLSNYTAKNIGNVVPSQLPSEVAKSNASASIRLK</sequence>
<protein>
    <submittedName>
        <fullName evidence="2">Probable DNA metabolism protein</fullName>
    </submittedName>
</protein>
<organism evidence="2 3">
    <name type="scientific">Fibrobacter succinogenes</name>
    <name type="common">Bacteroides succinogenes</name>
    <dbReference type="NCBI Taxonomy" id="833"/>
    <lineage>
        <taxon>Bacteria</taxon>
        <taxon>Pseudomonadati</taxon>
        <taxon>Fibrobacterota</taxon>
        <taxon>Fibrobacteria</taxon>
        <taxon>Fibrobacterales</taxon>
        <taxon>Fibrobacteraceae</taxon>
        <taxon>Fibrobacter</taxon>
    </lineage>
</organism>
<dbReference type="Pfam" id="PF13566">
    <property type="entry name" value="DUF4130"/>
    <property type="match status" value="1"/>
</dbReference>
<accession>A0A380RVM8</accession>
<evidence type="ECO:0000259" key="1">
    <source>
        <dbReference type="Pfam" id="PF13566"/>
    </source>
</evidence>